<dbReference type="GeneID" id="9945513"/>
<dbReference type="EMBL" id="JH712288">
    <property type="protein sequence ID" value="EFO20403.1"/>
    <property type="molecule type" value="Genomic_DNA"/>
</dbReference>
<evidence type="ECO:0000256" key="1">
    <source>
        <dbReference type="SAM" id="Phobius"/>
    </source>
</evidence>
<keyword evidence="1" id="KW-1133">Transmembrane helix</keyword>
<keyword evidence="1" id="KW-0812">Transmembrane</keyword>
<proteinExistence type="predicted"/>
<dbReference type="KEGG" id="loa:LOAG_08088"/>
<protein>
    <submittedName>
        <fullName evidence="2">Uncharacterized protein</fullName>
    </submittedName>
</protein>
<organism evidence="2">
    <name type="scientific">Loa loa</name>
    <name type="common">Eye worm</name>
    <name type="synonym">Filaria loa</name>
    <dbReference type="NCBI Taxonomy" id="7209"/>
    <lineage>
        <taxon>Eukaryota</taxon>
        <taxon>Metazoa</taxon>
        <taxon>Ecdysozoa</taxon>
        <taxon>Nematoda</taxon>
        <taxon>Chromadorea</taxon>
        <taxon>Rhabditida</taxon>
        <taxon>Spirurina</taxon>
        <taxon>Spiruromorpha</taxon>
        <taxon>Filarioidea</taxon>
        <taxon>Onchocercidae</taxon>
        <taxon>Loa</taxon>
    </lineage>
</organism>
<reference evidence="2" key="1">
    <citation type="submission" date="2012-04" db="EMBL/GenBank/DDBJ databases">
        <title>The Genome Sequence of Loa loa.</title>
        <authorList>
            <consortium name="The Broad Institute Genome Sequencing Platform"/>
            <consortium name="Broad Institute Genome Sequencing Center for Infectious Disease"/>
            <person name="Nutman T.B."/>
            <person name="Fink D.L."/>
            <person name="Russ C."/>
            <person name="Young S."/>
            <person name="Zeng Q."/>
            <person name="Gargeya S."/>
            <person name="Alvarado L."/>
            <person name="Berlin A."/>
            <person name="Chapman S.B."/>
            <person name="Chen Z."/>
            <person name="Freedman E."/>
            <person name="Gellesch M."/>
            <person name="Goldberg J."/>
            <person name="Griggs A."/>
            <person name="Gujja S."/>
            <person name="Heilman E.R."/>
            <person name="Heiman D."/>
            <person name="Howarth C."/>
            <person name="Mehta T."/>
            <person name="Neiman D."/>
            <person name="Pearson M."/>
            <person name="Roberts A."/>
            <person name="Saif S."/>
            <person name="Shea T."/>
            <person name="Shenoy N."/>
            <person name="Sisk P."/>
            <person name="Stolte C."/>
            <person name="Sykes S."/>
            <person name="White J."/>
            <person name="Yandava C."/>
            <person name="Haas B."/>
            <person name="Henn M.R."/>
            <person name="Nusbaum C."/>
            <person name="Birren B."/>
        </authorList>
    </citation>
    <scope>NUCLEOTIDE SEQUENCE [LARGE SCALE GENOMIC DNA]</scope>
</reference>
<dbReference type="RefSeq" id="XP_003143668.1">
    <property type="nucleotide sequence ID" value="XM_003143620.1"/>
</dbReference>
<keyword evidence="1" id="KW-0472">Membrane</keyword>
<dbReference type="InParanoid" id="A0A1S0TUE7"/>
<gene>
    <name evidence="2" type="ORF">LOAG_08088</name>
</gene>
<name>A0A1S0TUE7_LOALO</name>
<accession>A0A1S0TUE7</accession>
<dbReference type="AlphaFoldDB" id="A0A1S0TUE7"/>
<feature type="transmembrane region" description="Helical" evidence="1">
    <location>
        <begin position="87"/>
        <end position="104"/>
    </location>
</feature>
<sequence>MRRDNFWKIAKVYLCFRLKVLEVIAIEVRFNKKNTLVIVAVLLQHSLHDVANYFLVSLASADFLPYLDISTETKQQKTITYKKRRKISVLILIGANGVFTRVCYS</sequence>
<evidence type="ECO:0000313" key="2">
    <source>
        <dbReference type="EMBL" id="EFO20403.1"/>
    </source>
</evidence>
<dbReference type="CTD" id="9945513"/>